<dbReference type="InterPro" id="IPR000983">
    <property type="entry name" value="Bac_GSPG_pilin"/>
</dbReference>
<proteinExistence type="predicted"/>
<dbReference type="PRINTS" id="PR00813">
    <property type="entry name" value="BCTERIALGSPG"/>
</dbReference>
<evidence type="ECO:0000256" key="2">
    <source>
        <dbReference type="SAM" id="Phobius"/>
    </source>
</evidence>
<dbReference type="Gene3D" id="3.30.700.10">
    <property type="entry name" value="Glycoprotein, Type 4 Pilin"/>
    <property type="match status" value="1"/>
</dbReference>
<dbReference type="GO" id="GO:0015627">
    <property type="term" value="C:type II protein secretion system complex"/>
    <property type="evidence" value="ECO:0007669"/>
    <property type="project" value="InterPro"/>
</dbReference>
<dbReference type="Proteomes" id="UP000233517">
    <property type="component" value="Unassembled WGS sequence"/>
</dbReference>
<protein>
    <recommendedName>
        <fullName evidence="5">Type II secretion system protein GspG C-terminal domain-containing protein</fullName>
    </recommendedName>
</protein>
<keyword evidence="2" id="KW-0472">Membrane</keyword>
<dbReference type="EMBL" id="PHAI01000001">
    <property type="protein sequence ID" value="PKM91769.1"/>
    <property type="molecule type" value="Genomic_DNA"/>
</dbReference>
<accession>A0A2N2EAQ6</accession>
<comment type="caution">
    <text evidence="3">The sequence shown here is derived from an EMBL/GenBank/DDBJ whole genome shotgun (WGS) entry which is preliminary data.</text>
</comment>
<dbReference type="InterPro" id="IPR045584">
    <property type="entry name" value="Pilin-like"/>
</dbReference>
<evidence type="ECO:0000313" key="4">
    <source>
        <dbReference type="Proteomes" id="UP000233517"/>
    </source>
</evidence>
<name>A0A2N2EAQ6_9BACT</name>
<dbReference type="GO" id="GO:0015628">
    <property type="term" value="P:protein secretion by the type II secretion system"/>
    <property type="evidence" value="ECO:0007669"/>
    <property type="project" value="InterPro"/>
</dbReference>
<keyword evidence="1" id="KW-0488">Methylation</keyword>
<evidence type="ECO:0008006" key="5">
    <source>
        <dbReference type="Google" id="ProtNLM"/>
    </source>
</evidence>
<keyword evidence="2" id="KW-1133">Transmembrane helix</keyword>
<keyword evidence="2" id="KW-0812">Transmembrane</keyword>
<reference evidence="3 4" key="1">
    <citation type="journal article" date="2017" name="ISME J.">
        <title>Potential for microbial H2 and metal transformations associated with novel bacteria and archaea in deep terrestrial subsurface sediments.</title>
        <authorList>
            <person name="Hernsdorf A.W."/>
            <person name="Amano Y."/>
            <person name="Miyakawa K."/>
            <person name="Ise K."/>
            <person name="Suzuki Y."/>
            <person name="Anantharaman K."/>
            <person name="Probst A."/>
            <person name="Burstein D."/>
            <person name="Thomas B.C."/>
            <person name="Banfield J.F."/>
        </authorList>
    </citation>
    <scope>NUCLEOTIDE SEQUENCE [LARGE SCALE GENOMIC DNA]</scope>
    <source>
        <strain evidence="3">HGW-Falkowbacteria-1</strain>
    </source>
</reference>
<feature type="transmembrane region" description="Helical" evidence="2">
    <location>
        <begin position="7"/>
        <end position="31"/>
    </location>
</feature>
<dbReference type="SUPFAM" id="SSF54523">
    <property type="entry name" value="Pili subunits"/>
    <property type="match status" value="1"/>
</dbReference>
<dbReference type="NCBIfam" id="TIGR02532">
    <property type="entry name" value="IV_pilin_GFxxxE"/>
    <property type="match status" value="1"/>
</dbReference>
<sequence length="328" mass="37449">MLDKKKAFTLVELIISIIIIGVLFSMVSISLKEIRRSGRDTKRTSDMGEIQMALESYYRNEGTYPDELIFGGDLLGSTTDKIYMANIPKNSQPASKDCEEKEYTYKKLHDGDFYVLEFCLENNLNKYESGENCVTPTGLDSCSDVRDGQRLFDIKKITNAMLKMYHDNGYYFKNDLSYYVIYDGWSLIENYGRNTNCSTVTSEPDRPYGIYGVSVPCPDQSNWCIKLSTDLNDPGQSSNTACESGPVYLRNIPLNNYLPIGTWKTGWYPYKFFAINNFNSEGDDYFRIKYRLESSATNEFQSDHFLNGFPANCHYDVDASDSEGIVCE</sequence>
<dbReference type="Pfam" id="PF07963">
    <property type="entry name" value="N_methyl"/>
    <property type="match status" value="1"/>
</dbReference>
<evidence type="ECO:0000313" key="3">
    <source>
        <dbReference type="EMBL" id="PKM91769.1"/>
    </source>
</evidence>
<organism evidence="3 4">
    <name type="scientific">Candidatus Falkowbacteria bacterium HGW-Falkowbacteria-1</name>
    <dbReference type="NCBI Taxonomy" id="2013768"/>
    <lineage>
        <taxon>Bacteria</taxon>
        <taxon>Candidatus Falkowiibacteriota</taxon>
    </lineage>
</organism>
<dbReference type="AlphaFoldDB" id="A0A2N2EAQ6"/>
<gene>
    <name evidence="3" type="ORF">CVU82_01000</name>
</gene>
<evidence type="ECO:0000256" key="1">
    <source>
        <dbReference type="ARBA" id="ARBA00022481"/>
    </source>
</evidence>
<dbReference type="InterPro" id="IPR012902">
    <property type="entry name" value="N_methyl_site"/>
</dbReference>